<dbReference type="EMBL" id="JACHGK010000001">
    <property type="protein sequence ID" value="MBB6443524.1"/>
    <property type="molecule type" value="Genomic_DNA"/>
</dbReference>
<keyword evidence="6 7" id="KW-0472">Membrane</keyword>
<feature type="domain" description="NarG-like" evidence="8">
    <location>
        <begin position="37"/>
        <end position="132"/>
    </location>
</feature>
<evidence type="ECO:0000256" key="2">
    <source>
        <dbReference type="ARBA" id="ARBA00022475"/>
    </source>
</evidence>
<evidence type="ECO:0000259" key="8">
    <source>
        <dbReference type="Pfam" id="PF02665"/>
    </source>
</evidence>
<keyword evidence="3 7" id="KW-0812">Transmembrane</keyword>
<dbReference type="Proteomes" id="UP000531594">
    <property type="component" value="Unassembled WGS sequence"/>
</dbReference>
<dbReference type="InterPro" id="IPR036197">
    <property type="entry name" value="NarG-like_sf"/>
</dbReference>
<evidence type="ECO:0000256" key="1">
    <source>
        <dbReference type="ARBA" id="ARBA00004651"/>
    </source>
</evidence>
<dbReference type="GO" id="GO:0005886">
    <property type="term" value="C:plasma membrane"/>
    <property type="evidence" value="ECO:0007669"/>
    <property type="project" value="UniProtKB-SubCell"/>
</dbReference>
<evidence type="ECO:0000313" key="9">
    <source>
        <dbReference type="EMBL" id="MBB6443524.1"/>
    </source>
</evidence>
<dbReference type="InterPro" id="IPR023234">
    <property type="entry name" value="NarG-like_domain"/>
</dbReference>
<name>A0A7X0HMI7_9BACI</name>
<feature type="transmembrane region" description="Helical" evidence="7">
    <location>
        <begin position="106"/>
        <end position="126"/>
    </location>
</feature>
<reference evidence="9 10" key="1">
    <citation type="submission" date="2020-08" db="EMBL/GenBank/DDBJ databases">
        <title>Genomic Encyclopedia of Type Strains, Phase IV (KMG-IV): sequencing the most valuable type-strain genomes for metagenomic binning, comparative biology and taxonomic classification.</title>
        <authorList>
            <person name="Goeker M."/>
        </authorList>
    </citation>
    <scope>NUCLEOTIDE SEQUENCE [LARGE SCALE GENOMIC DNA]</scope>
    <source>
        <strain evidence="9 10">DSM 5391</strain>
    </source>
</reference>
<keyword evidence="10" id="KW-1185">Reference proteome</keyword>
<dbReference type="GO" id="GO:0016491">
    <property type="term" value="F:oxidoreductase activity"/>
    <property type="evidence" value="ECO:0007669"/>
    <property type="project" value="UniProtKB-KW"/>
</dbReference>
<evidence type="ECO:0000256" key="5">
    <source>
        <dbReference type="ARBA" id="ARBA00023002"/>
    </source>
</evidence>
<feature type="transmembrane region" description="Helical" evidence="7">
    <location>
        <begin position="6"/>
        <end position="29"/>
    </location>
</feature>
<keyword evidence="2" id="KW-1003">Cell membrane</keyword>
<evidence type="ECO:0000256" key="3">
    <source>
        <dbReference type="ARBA" id="ARBA00022692"/>
    </source>
</evidence>
<dbReference type="AlphaFoldDB" id="A0A7X0HMI7"/>
<evidence type="ECO:0000256" key="6">
    <source>
        <dbReference type="ARBA" id="ARBA00023136"/>
    </source>
</evidence>
<feature type="transmembrane region" description="Helical" evidence="7">
    <location>
        <begin position="50"/>
        <end position="71"/>
    </location>
</feature>
<protein>
    <submittedName>
        <fullName evidence="9">Nitrate reductase gamma subunit</fullName>
    </submittedName>
</protein>
<dbReference type="SUPFAM" id="SSF103501">
    <property type="entry name" value="Respiratory nitrate reductase 1 gamma chain"/>
    <property type="match status" value="1"/>
</dbReference>
<gene>
    <name evidence="9" type="ORF">HNR53_000112</name>
</gene>
<dbReference type="Pfam" id="PF02665">
    <property type="entry name" value="Nitrate_red_gam"/>
    <property type="match status" value="1"/>
</dbReference>
<accession>A0A7X0HMI7</accession>
<dbReference type="RefSeq" id="WP_184521485.1">
    <property type="nucleotide sequence ID" value="NZ_JACHGK010000001.1"/>
</dbReference>
<comment type="caution">
    <text evidence="9">The sequence shown here is derived from an EMBL/GenBank/DDBJ whole genome shotgun (WGS) entry which is preliminary data.</text>
</comment>
<comment type="subcellular location">
    <subcellularLocation>
        <location evidence="1">Cell membrane</location>
        <topology evidence="1">Multi-pass membrane protein</topology>
    </subcellularLocation>
</comment>
<evidence type="ECO:0000256" key="7">
    <source>
        <dbReference type="SAM" id="Phobius"/>
    </source>
</evidence>
<keyword evidence="5" id="KW-0560">Oxidoreductase</keyword>
<organism evidence="9 10">
    <name type="scientific">Bacillus benzoevorans</name>
    <dbReference type="NCBI Taxonomy" id="1456"/>
    <lineage>
        <taxon>Bacteria</taxon>
        <taxon>Bacillati</taxon>
        <taxon>Bacillota</taxon>
        <taxon>Bacilli</taxon>
        <taxon>Bacillales</taxon>
        <taxon>Bacillaceae</taxon>
        <taxon>Bacillus</taxon>
    </lineage>
</organism>
<evidence type="ECO:0000313" key="10">
    <source>
        <dbReference type="Proteomes" id="UP000531594"/>
    </source>
</evidence>
<evidence type="ECO:0000256" key="4">
    <source>
        <dbReference type="ARBA" id="ARBA00022989"/>
    </source>
</evidence>
<proteinExistence type="predicted"/>
<keyword evidence="4 7" id="KW-1133">Transmembrane helix</keyword>
<sequence>MGIFQMLLWMIYPYMVVVIFAMGIVWNCDTTELFQNNNELNRKSNAFRKTVKGLMLLSIASGIAILLFYGFDKDSIHLFQWLVSVVSLNPDMELISNLSVLSRMHIILVLTCLLMLSFTKYINYMLHPLFHYRKQSVKISHE</sequence>
<dbReference type="Gene3D" id="1.20.950.20">
    <property type="entry name" value="Transmembrane di-heme cytochromes, Chain C"/>
    <property type="match status" value="1"/>
</dbReference>